<comment type="caution">
    <text evidence="1">The sequence shown here is derived from an EMBL/GenBank/DDBJ whole genome shotgun (WGS) entry which is preliminary data.</text>
</comment>
<dbReference type="Proteomes" id="UP000517252">
    <property type="component" value="Unassembled WGS sequence"/>
</dbReference>
<reference evidence="1 2" key="1">
    <citation type="submission" date="2020-07" db="EMBL/GenBank/DDBJ databases">
        <title>Trichoderma asperellum IC-1 whole genome shotgun sequence.</title>
        <authorList>
            <person name="Kanamasa S."/>
            <person name="Takahashi H."/>
        </authorList>
    </citation>
    <scope>NUCLEOTIDE SEQUENCE [LARGE SCALE GENOMIC DNA]</scope>
    <source>
        <strain evidence="1 2">IC-1</strain>
    </source>
</reference>
<dbReference type="AlphaFoldDB" id="A0A6V8QNU9"/>
<organism evidence="1 2">
    <name type="scientific">Trichoderma asperellum</name>
    <name type="common">Filamentous fungus</name>
    <dbReference type="NCBI Taxonomy" id="101201"/>
    <lineage>
        <taxon>Eukaryota</taxon>
        <taxon>Fungi</taxon>
        <taxon>Dikarya</taxon>
        <taxon>Ascomycota</taxon>
        <taxon>Pezizomycotina</taxon>
        <taxon>Sordariomycetes</taxon>
        <taxon>Hypocreomycetidae</taxon>
        <taxon>Hypocreales</taxon>
        <taxon>Hypocreaceae</taxon>
        <taxon>Trichoderma</taxon>
    </lineage>
</organism>
<protein>
    <submittedName>
        <fullName evidence="1">Uncharacterized protein</fullName>
    </submittedName>
</protein>
<evidence type="ECO:0000313" key="1">
    <source>
        <dbReference type="EMBL" id="GFP52868.1"/>
    </source>
</evidence>
<proteinExistence type="predicted"/>
<dbReference type="OrthoDB" id="10301946at2759"/>
<sequence>MDFAKRIVKHVGRKSQRTKGGDKSVVDENIEARWKAEIEAKVQDTNFRIEMHPIWEDMNEIERGTFKALFNQPENRDQGWWWVKFEALWVEYWATGSGSKQLMEKNGYNVEEDALEI</sequence>
<gene>
    <name evidence="1" type="ORF">TASIC1_0002005200</name>
</gene>
<name>A0A6V8QNU9_TRIAP</name>
<evidence type="ECO:0000313" key="2">
    <source>
        <dbReference type="Proteomes" id="UP000517252"/>
    </source>
</evidence>
<accession>A0A6V8QNU9</accession>
<dbReference type="EMBL" id="BLZH01000002">
    <property type="protein sequence ID" value="GFP52868.1"/>
    <property type="molecule type" value="Genomic_DNA"/>
</dbReference>